<feature type="domain" description="HTH luxR-type" evidence="4">
    <location>
        <begin position="163"/>
        <end position="228"/>
    </location>
</feature>
<feature type="modified residue" description="4-aspartylphosphate" evidence="2">
    <location>
        <position position="83"/>
    </location>
</feature>
<dbReference type="PRINTS" id="PR00038">
    <property type="entry name" value="HTHLUXR"/>
</dbReference>
<dbReference type="GeneID" id="92813838"/>
<evidence type="ECO:0000259" key="4">
    <source>
        <dbReference type="PROSITE" id="PS50043"/>
    </source>
</evidence>
<dbReference type="Proteomes" id="UP001288320">
    <property type="component" value="Unassembled WGS sequence"/>
</dbReference>
<dbReference type="PROSITE" id="PS50043">
    <property type="entry name" value="HTH_LUXR_2"/>
    <property type="match status" value="1"/>
</dbReference>
<evidence type="ECO:0000256" key="3">
    <source>
        <dbReference type="SAM" id="MobiDB-lite"/>
    </source>
</evidence>
<dbReference type="InterPro" id="IPR011006">
    <property type="entry name" value="CheY-like_superfamily"/>
</dbReference>
<feature type="domain" description="Response regulatory" evidence="5">
    <location>
        <begin position="32"/>
        <end position="148"/>
    </location>
</feature>
<evidence type="ECO:0000256" key="1">
    <source>
        <dbReference type="ARBA" id="ARBA00023125"/>
    </source>
</evidence>
<evidence type="ECO:0000313" key="8">
    <source>
        <dbReference type="Proteomes" id="UP001284901"/>
    </source>
</evidence>
<evidence type="ECO:0000313" key="7">
    <source>
        <dbReference type="EMBL" id="MDY5145662.1"/>
    </source>
</evidence>
<dbReference type="Proteomes" id="UP001284901">
    <property type="component" value="Unassembled WGS sequence"/>
</dbReference>
<dbReference type="CDD" id="cd06170">
    <property type="entry name" value="LuxR_C_like"/>
    <property type="match status" value="1"/>
</dbReference>
<reference evidence="6 8" key="1">
    <citation type="submission" date="2023-10" db="EMBL/GenBank/DDBJ databases">
        <title>Whole Genome based description of the genera Actinobaculum and Actinotignum reveals a complex phylogenetic relationship within the species included in the genus Actinotignum.</title>
        <authorList>
            <person name="Jensen C.S."/>
            <person name="Dargis R."/>
            <person name="Kemp M."/>
            <person name="Christensen J.J."/>
        </authorList>
    </citation>
    <scope>NUCLEOTIDE SEQUENCE</scope>
    <source>
        <strain evidence="7 8">SLA_B089</strain>
        <strain evidence="6">SLA_B245</strain>
    </source>
</reference>
<sequence>MNDGAQVDGGAAPATNSHVGNGAATGHRRPIRVVIADDQRMVREALAALLNLEEDIEIVAQLEDGSAVVPTVAETGADIALLDIEMPGVDGIAAAQALQAAGAGCGVVIVTTFGRAGYLQRAMAAGARGFVVKDAPAEELAAALRTVAGGGYAIDPQLAAQALQMGPNPLTEREGDVLRLALSGATVKSMAAQLYLSQGTVRNHLSAAIGKTGASTRTEAAQLARARGWI</sequence>
<accession>A0AAW9HK85</accession>
<evidence type="ECO:0000259" key="5">
    <source>
        <dbReference type="PROSITE" id="PS50110"/>
    </source>
</evidence>
<dbReference type="InterPro" id="IPR000792">
    <property type="entry name" value="Tscrpt_reg_LuxR_C"/>
</dbReference>
<dbReference type="EMBL" id="JAWNFV010000001">
    <property type="protein sequence ID" value="MDY5139887.1"/>
    <property type="molecule type" value="Genomic_DNA"/>
</dbReference>
<dbReference type="InterPro" id="IPR039420">
    <property type="entry name" value="WalR-like"/>
</dbReference>
<comment type="caution">
    <text evidence="6">The sequence shown here is derived from an EMBL/GenBank/DDBJ whole genome shotgun (WGS) entry which is preliminary data.</text>
</comment>
<keyword evidence="8" id="KW-1185">Reference proteome</keyword>
<dbReference type="InterPro" id="IPR016032">
    <property type="entry name" value="Sig_transdc_resp-reg_C-effctor"/>
</dbReference>
<proteinExistence type="predicted"/>
<dbReference type="GO" id="GO:0000160">
    <property type="term" value="P:phosphorelay signal transduction system"/>
    <property type="evidence" value="ECO:0007669"/>
    <property type="project" value="InterPro"/>
</dbReference>
<dbReference type="SUPFAM" id="SSF52172">
    <property type="entry name" value="CheY-like"/>
    <property type="match status" value="1"/>
</dbReference>
<gene>
    <name evidence="6" type="ORF">R6G74_00950</name>
    <name evidence="7" type="ORF">R6P33_01315</name>
</gene>
<name>A0AAW9HK85_9ACTO</name>
<dbReference type="GO" id="GO:0006355">
    <property type="term" value="P:regulation of DNA-templated transcription"/>
    <property type="evidence" value="ECO:0007669"/>
    <property type="project" value="InterPro"/>
</dbReference>
<dbReference type="SMART" id="SM00448">
    <property type="entry name" value="REC"/>
    <property type="match status" value="1"/>
</dbReference>
<keyword evidence="1" id="KW-0238">DNA-binding</keyword>
<evidence type="ECO:0000313" key="6">
    <source>
        <dbReference type="EMBL" id="MDY5139887.1"/>
    </source>
</evidence>
<dbReference type="PANTHER" id="PTHR43214">
    <property type="entry name" value="TWO-COMPONENT RESPONSE REGULATOR"/>
    <property type="match status" value="1"/>
</dbReference>
<dbReference type="SUPFAM" id="SSF46894">
    <property type="entry name" value="C-terminal effector domain of the bipartite response regulators"/>
    <property type="match status" value="1"/>
</dbReference>
<dbReference type="Gene3D" id="3.40.50.2300">
    <property type="match status" value="1"/>
</dbReference>
<protein>
    <submittedName>
        <fullName evidence="6">Response regulator transcription factor</fullName>
    </submittedName>
</protein>
<dbReference type="EMBL" id="JAWNFY010000003">
    <property type="protein sequence ID" value="MDY5145662.1"/>
    <property type="molecule type" value="Genomic_DNA"/>
</dbReference>
<dbReference type="InterPro" id="IPR001789">
    <property type="entry name" value="Sig_transdc_resp-reg_receiver"/>
</dbReference>
<dbReference type="PANTHER" id="PTHR43214:SF42">
    <property type="entry name" value="TRANSCRIPTIONAL REGULATORY PROTEIN DESR"/>
    <property type="match status" value="1"/>
</dbReference>
<dbReference type="GO" id="GO:0003677">
    <property type="term" value="F:DNA binding"/>
    <property type="evidence" value="ECO:0007669"/>
    <property type="project" value="UniProtKB-KW"/>
</dbReference>
<evidence type="ECO:0000313" key="9">
    <source>
        <dbReference type="Proteomes" id="UP001288320"/>
    </source>
</evidence>
<dbReference type="AlphaFoldDB" id="A0AAW9HK85"/>
<evidence type="ECO:0000256" key="2">
    <source>
        <dbReference type="PROSITE-ProRule" id="PRU00169"/>
    </source>
</evidence>
<dbReference type="Pfam" id="PF00072">
    <property type="entry name" value="Response_reg"/>
    <property type="match status" value="1"/>
</dbReference>
<dbReference type="SMART" id="SM00421">
    <property type="entry name" value="HTH_LUXR"/>
    <property type="match status" value="1"/>
</dbReference>
<organism evidence="6 9">
    <name type="scientific">Actinotignum timonense</name>
    <dbReference type="NCBI Taxonomy" id="1870995"/>
    <lineage>
        <taxon>Bacteria</taxon>
        <taxon>Bacillati</taxon>
        <taxon>Actinomycetota</taxon>
        <taxon>Actinomycetes</taxon>
        <taxon>Actinomycetales</taxon>
        <taxon>Actinomycetaceae</taxon>
        <taxon>Actinotignum</taxon>
    </lineage>
</organism>
<dbReference type="RefSeq" id="WP_087071046.1">
    <property type="nucleotide sequence ID" value="NZ_CAUPFC010000006.1"/>
</dbReference>
<dbReference type="Pfam" id="PF00196">
    <property type="entry name" value="GerE"/>
    <property type="match status" value="1"/>
</dbReference>
<feature type="region of interest" description="Disordered" evidence="3">
    <location>
        <begin position="1"/>
        <end position="25"/>
    </location>
</feature>
<dbReference type="PROSITE" id="PS50110">
    <property type="entry name" value="RESPONSE_REGULATORY"/>
    <property type="match status" value="1"/>
</dbReference>
<keyword evidence="2" id="KW-0597">Phosphoprotein</keyword>